<dbReference type="Pfam" id="PF14175">
    <property type="entry name" value="YaaC"/>
    <property type="match status" value="1"/>
</dbReference>
<gene>
    <name evidence="1" type="ORF">KME25_28950</name>
</gene>
<reference evidence="1" key="2">
    <citation type="journal article" date="2022" name="Microbiol. Resour. Announc.">
        <title>Metagenome Sequencing to Explore Phylogenomics of Terrestrial Cyanobacteria.</title>
        <authorList>
            <person name="Ward R.D."/>
            <person name="Stajich J.E."/>
            <person name="Johansen J.R."/>
            <person name="Huntemann M."/>
            <person name="Clum A."/>
            <person name="Foster B."/>
            <person name="Foster B."/>
            <person name="Roux S."/>
            <person name="Palaniappan K."/>
            <person name="Varghese N."/>
            <person name="Mukherjee S."/>
            <person name="Reddy T.B.K."/>
            <person name="Daum C."/>
            <person name="Copeland A."/>
            <person name="Chen I.A."/>
            <person name="Ivanova N.N."/>
            <person name="Kyrpides N.C."/>
            <person name="Shapiro N."/>
            <person name="Eloe-Fadrosh E.A."/>
            <person name="Pietrasiak N."/>
        </authorList>
    </citation>
    <scope>NUCLEOTIDE SEQUENCE</scope>
    <source>
        <strain evidence="1">CPER-KK1</strain>
    </source>
</reference>
<dbReference type="EMBL" id="JAHHIF010000062">
    <property type="protein sequence ID" value="MBW4548434.1"/>
    <property type="molecule type" value="Genomic_DNA"/>
</dbReference>
<evidence type="ECO:0000313" key="2">
    <source>
        <dbReference type="Proteomes" id="UP000753908"/>
    </source>
</evidence>
<evidence type="ECO:0000313" key="1">
    <source>
        <dbReference type="EMBL" id="MBW4548434.1"/>
    </source>
</evidence>
<name>A0A951PSA1_9CYAN</name>
<dbReference type="InterPro" id="IPR026988">
    <property type="entry name" value="YaaC-like"/>
</dbReference>
<dbReference type="Proteomes" id="UP000753908">
    <property type="component" value="Unassembled WGS sequence"/>
</dbReference>
<protein>
    <submittedName>
        <fullName evidence="1">YaaC family protein</fullName>
    </submittedName>
</protein>
<comment type="caution">
    <text evidence="1">The sequence shown here is derived from an EMBL/GenBank/DDBJ whole genome shotgun (WGS) entry which is preliminary data.</text>
</comment>
<accession>A0A951PSA1</accession>
<sequence>MINDISEIISENPTQEVWKLLRFFKDENYCMKYHSRHPKTTEESGKNQKKNIKKQAKQIAYCIRQAEEYFKASAQVGLATRPNLLYYGAVSLSNALILLKKDGKFSLDFRRQSDTHQHHGLELVKRFNEMNKVKNDNKGNIGIENFFELLECKCHINKDSKKPWGNFPLFYESLEPRAVVVNGDFSETDQAARGIIKVVINGSNLLPVDGFIEKKINTLDILRALPDMYFQLKQFDIQPNLCPGNIYGNITHSYSMDEQGERVFIEAIDSYNFSIDFIPATLKEKFINLYKQSHIPITLIHELKANLLFNMTANFGEKKLERIFNDPGVVDDINGQIFYISNPNEYLPEPAAYMILLFNLGMLCRYYPDVWLEIIDNNVPIAEITDSLLNIVYRKFPNLILDLMTNTKHHIHS</sequence>
<dbReference type="AlphaFoldDB" id="A0A951PSA1"/>
<reference evidence="1" key="1">
    <citation type="submission" date="2021-05" db="EMBL/GenBank/DDBJ databases">
        <authorList>
            <person name="Pietrasiak N."/>
            <person name="Ward R."/>
            <person name="Stajich J.E."/>
            <person name="Kurbessoian T."/>
        </authorList>
    </citation>
    <scope>NUCLEOTIDE SEQUENCE</scope>
    <source>
        <strain evidence="1">CPER-KK1</strain>
    </source>
</reference>
<proteinExistence type="predicted"/>
<organism evidence="1 2">
    <name type="scientific">Symplocastrum torsivum CPER-KK1</name>
    <dbReference type="NCBI Taxonomy" id="450513"/>
    <lineage>
        <taxon>Bacteria</taxon>
        <taxon>Bacillati</taxon>
        <taxon>Cyanobacteriota</taxon>
        <taxon>Cyanophyceae</taxon>
        <taxon>Oscillatoriophycideae</taxon>
        <taxon>Oscillatoriales</taxon>
        <taxon>Microcoleaceae</taxon>
        <taxon>Symplocastrum</taxon>
    </lineage>
</organism>